<evidence type="ECO:0000256" key="3">
    <source>
        <dbReference type="SAM" id="SignalP"/>
    </source>
</evidence>
<protein>
    <recommendedName>
        <fullName evidence="6">Gram-positive cocci surface proteins LPxTG domain-containing protein</fullName>
    </recommendedName>
</protein>
<evidence type="ECO:0000256" key="1">
    <source>
        <dbReference type="SAM" id="MobiDB-lite"/>
    </source>
</evidence>
<dbReference type="EMBL" id="MPJW01000075">
    <property type="protein sequence ID" value="OLU41780.1"/>
    <property type="molecule type" value="Genomic_DNA"/>
</dbReference>
<feature type="signal peptide" evidence="3">
    <location>
        <begin position="1"/>
        <end position="28"/>
    </location>
</feature>
<feature type="region of interest" description="Disordered" evidence="1">
    <location>
        <begin position="276"/>
        <end position="301"/>
    </location>
</feature>
<evidence type="ECO:0000256" key="2">
    <source>
        <dbReference type="SAM" id="Phobius"/>
    </source>
</evidence>
<gene>
    <name evidence="4" type="ORF">BO222_02655</name>
</gene>
<sequence>MNNRNMKLITGSALSLMMTFQSTLPIYASETNAVLSQTAIEDIAKKNDAENKSQTETEDVKVVLVSKEDQKTIAVIKAKPEDGKIKAADLKLPAGVTADNPDEVIDIQEGIVPEIVCTSTNKQTVLNLTFMHDGSEIEKAQDTLQVKPDKNQLVDFVMGLNVDLPEGYALSQNQSKAFTDAYSKKNDALQAAYGQSLDLEVNLCNTASLEINYMDGSDQVGSKTIELNEENDQNVTQFDLNSLTPPKGYEFVSQPQNVNVEWNQTQVLDVEVIKEGSKEEQKNPETDENNTQNNKENNNSSQVMPAVQEVNETIQINFVENGKTIGNQKLEVSGTVQEAWTLKESQLHIPGEYVLDQQNFEENKLAGPYVYGQAPASIDVAVIADQKPEFKTAVIEFEFKDKEGTVVSKNEIEVQFTPGETFELSQDLISVPEGYKIVSYEKNLTLSEGVNPVEVTVEKIEEAPEEKTGVIQFNYQLENGDPVEPSSTKDVTYTEGTPLTLSEDMISVPAGYVFVSMPDSTTFTQDGNGQSEVTVVVKEQPAEAPTATEASFTIIFRLADGTVVGEPYPVKTTLDPGVTELPYQESQSATQIVYPNNYELAGELPQMMFIANSSPTYYVTVKPIEDAPVSKTAVLNVTFVDSIAKENLGTKDVRIQQASTNSENAVFTIENIELPEGYAIAQSFENIEVPFGSSKNVELQVAKSGQAQVSFTYEGKQVGKTFTYTFQQTEANQTKAQLKASDLAVPDGYELAVDANTVYEVALGTGKDTLIAVPLKVKETVKEAKAVLRIQYYVQSGSTRQIVGTQSIESPSAESVNSKYSYDFDKQYKLEVPKGYKLKTAAKLGKIDVQYGTMGTIQLEVVRDTAHTSTGTNWQLYAGIAAVAAVAAGGLFFASKKKKK</sequence>
<dbReference type="AlphaFoldDB" id="A0A1U7NI10"/>
<keyword evidence="2" id="KW-0472">Membrane</keyword>
<dbReference type="RefSeq" id="WP_075818153.1">
    <property type="nucleotide sequence ID" value="NZ_CAPSZD010000126.1"/>
</dbReference>
<keyword evidence="2" id="KW-0812">Transmembrane</keyword>
<name>A0A1U7NI10_9FIRM</name>
<keyword evidence="5" id="KW-1185">Reference proteome</keyword>
<feature type="compositionally biased region" description="Basic and acidic residues" evidence="1">
    <location>
        <begin position="276"/>
        <end position="285"/>
    </location>
</feature>
<comment type="caution">
    <text evidence="4">The sequence shown here is derived from an EMBL/GenBank/DDBJ whole genome shotgun (WGS) entry which is preliminary data.</text>
</comment>
<feature type="chain" id="PRO_5012188698" description="Gram-positive cocci surface proteins LPxTG domain-containing protein" evidence="3">
    <location>
        <begin position="29"/>
        <end position="900"/>
    </location>
</feature>
<evidence type="ECO:0000313" key="4">
    <source>
        <dbReference type="EMBL" id="OLU41780.1"/>
    </source>
</evidence>
<feature type="transmembrane region" description="Helical" evidence="2">
    <location>
        <begin position="874"/>
        <end position="894"/>
    </location>
</feature>
<feature type="compositionally biased region" description="Low complexity" evidence="1">
    <location>
        <begin position="289"/>
        <end position="301"/>
    </location>
</feature>
<evidence type="ECO:0008006" key="6">
    <source>
        <dbReference type="Google" id="ProtNLM"/>
    </source>
</evidence>
<reference evidence="4 5" key="1">
    <citation type="submission" date="2016-11" db="EMBL/GenBank/DDBJ databases">
        <title>Description of two novel members of the family Erysipelotrichaceae: Ileibacterium lipovorans gen. nov., sp. nov. and Dubosiella newyorkensis, gen. nov., sp. nov.</title>
        <authorList>
            <person name="Cox L.M."/>
            <person name="Sohn J."/>
            <person name="Tyrrell K.L."/>
            <person name="Citron D.M."/>
            <person name="Lawson P.A."/>
            <person name="Patel N.B."/>
            <person name="Iizumi T."/>
            <person name="Perez-Perez G.I."/>
            <person name="Goldstein E.J."/>
            <person name="Blaser M.J."/>
        </authorList>
    </citation>
    <scope>NUCLEOTIDE SEQUENCE [LARGE SCALE GENOMIC DNA]</scope>
    <source>
        <strain evidence="4 5">NYU-BL-A3</strain>
    </source>
</reference>
<evidence type="ECO:0000313" key="5">
    <source>
        <dbReference type="Proteomes" id="UP000186341"/>
    </source>
</evidence>
<keyword evidence="2" id="KW-1133">Transmembrane helix</keyword>
<dbReference type="Proteomes" id="UP000186341">
    <property type="component" value="Unassembled WGS sequence"/>
</dbReference>
<keyword evidence="3" id="KW-0732">Signal</keyword>
<accession>A0A1U7NI10</accession>
<proteinExistence type="predicted"/>
<dbReference type="GeneID" id="82202135"/>
<organism evidence="4 5">
    <name type="scientific">Ileibacterium valens</name>
    <dbReference type="NCBI Taxonomy" id="1862668"/>
    <lineage>
        <taxon>Bacteria</taxon>
        <taxon>Bacillati</taxon>
        <taxon>Bacillota</taxon>
        <taxon>Erysipelotrichia</taxon>
        <taxon>Erysipelotrichales</taxon>
        <taxon>Erysipelotrichaceae</taxon>
        <taxon>Ileibacterium</taxon>
    </lineage>
</organism>